<name>A0AAV6W474_9LAMI</name>
<evidence type="ECO:0000313" key="1">
    <source>
        <dbReference type="EMBL" id="KAG8365249.1"/>
    </source>
</evidence>
<dbReference type="Proteomes" id="UP000826271">
    <property type="component" value="Unassembled WGS sequence"/>
</dbReference>
<dbReference type="AlphaFoldDB" id="A0AAV6W474"/>
<evidence type="ECO:0000313" key="2">
    <source>
        <dbReference type="Proteomes" id="UP000826271"/>
    </source>
</evidence>
<dbReference type="EMBL" id="WHWC01000018">
    <property type="protein sequence ID" value="KAG8365249.1"/>
    <property type="molecule type" value="Genomic_DNA"/>
</dbReference>
<proteinExistence type="predicted"/>
<protein>
    <submittedName>
        <fullName evidence="1">Uncharacterized protein</fullName>
    </submittedName>
</protein>
<gene>
    <name evidence="1" type="ORF">BUALT_Bualt18G0084600</name>
</gene>
<accession>A0AAV6W474</accession>
<comment type="caution">
    <text evidence="1">The sequence shown here is derived from an EMBL/GenBank/DDBJ whole genome shotgun (WGS) entry which is preliminary data.</text>
</comment>
<reference evidence="1" key="1">
    <citation type="submission" date="2019-10" db="EMBL/GenBank/DDBJ databases">
        <authorList>
            <person name="Zhang R."/>
            <person name="Pan Y."/>
            <person name="Wang J."/>
            <person name="Ma R."/>
            <person name="Yu S."/>
        </authorList>
    </citation>
    <scope>NUCLEOTIDE SEQUENCE</scope>
    <source>
        <strain evidence="1">LA-IB0</strain>
        <tissue evidence="1">Leaf</tissue>
    </source>
</reference>
<sequence length="93" mass="10304">MGLRHRQPVVAGLHRQTFTLSLFGSNLTHRSCPISKSLRLLSHFAPPICLTQLLMGGCGLDACFMALSSVESIAALFYLLDYFRYLVLVLFSA</sequence>
<keyword evidence="2" id="KW-1185">Reference proteome</keyword>
<organism evidence="1 2">
    <name type="scientific">Buddleja alternifolia</name>
    <dbReference type="NCBI Taxonomy" id="168488"/>
    <lineage>
        <taxon>Eukaryota</taxon>
        <taxon>Viridiplantae</taxon>
        <taxon>Streptophyta</taxon>
        <taxon>Embryophyta</taxon>
        <taxon>Tracheophyta</taxon>
        <taxon>Spermatophyta</taxon>
        <taxon>Magnoliopsida</taxon>
        <taxon>eudicotyledons</taxon>
        <taxon>Gunneridae</taxon>
        <taxon>Pentapetalae</taxon>
        <taxon>asterids</taxon>
        <taxon>lamiids</taxon>
        <taxon>Lamiales</taxon>
        <taxon>Scrophulariaceae</taxon>
        <taxon>Buddlejeae</taxon>
        <taxon>Buddleja</taxon>
    </lineage>
</organism>